<evidence type="ECO:0000259" key="2">
    <source>
        <dbReference type="Pfam" id="PF03061"/>
    </source>
</evidence>
<dbReference type="CDD" id="cd03443">
    <property type="entry name" value="PaaI_thioesterase"/>
    <property type="match status" value="1"/>
</dbReference>
<dbReference type="EMBL" id="JAGTUU010000006">
    <property type="protein sequence ID" value="MBS0125475.1"/>
    <property type="molecule type" value="Genomic_DNA"/>
</dbReference>
<reference evidence="3" key="1">
    <citation type="submission" date="2021-04" db="EMBL/GenBank/DDBJ databases">
        <authorList>
            <person name="Yoon J."/>
        </authorList>
    </citation>
    <scope>NUCLEOTIDE SEQUENCE</scope>
    <source>
        <strain evidence="3">KMU-90</strain>
    </source>
</reference>
<feature type="domain" description="Thioesterase" evidence="2">
    <location>
        <begin position="46"/>
        <end position="121"/>
    </location>
</feature>
<protein>
    <submittedName>
        <fullName evidence="3">PaaI family thioesterase</fullName>
    </submittedName>
</protein>
<dbReference type="Proteomes" id="UP000681356">
    <property type="component" value="Unassembled WGS sequence"/>
</dbReference>
<dbReference type="InterPro" id="IPR006683">
    <property type="entry name" value="Thioestr_dom"/>
</dbReference>
<evidence type="ECO:0000313" key="4">
    <source>
        <dbReference type="Proteomes" id="UP000681356"/>
    </source>
</evidence>
<sequence length="137" mass="14508">MDMDQRIRQSFARQGMMTTMGARILSVSPGAVEIAAPIRPETGQQQGFAHAALTFAIGDSAAGYAALSLLDEGTEVVTSEMKINLLSPGTGEQLIARGRVVKPGRRLIVVLAEVFAESDGKERQIALLTGTMVPVPV</sequence>
<dbReference type="NCBIfam" id="TIGR00369">
    <property type="entry name" value="unchar_dom_1"/>
    <property type="match status" value="1"/>
</dbReference>
<keyword evidence="4" id="KW-1185">Reference proteome</keyword>
<dbReference type="Pfam" id="PF03061">
    <property type="entry name" value="4HBT"/>
    <property type="match status" value="1"/>
</dbReference>
<keyword evidence="1" id="KW-0378">Hydrolase</keyword>
<accession>A0A8J8B9E5</accession>
<evidence type="ECO:0000256" key="1">
    <source>
        <dbReference type="ARBA" id="ARBA00022801"/>
    </source>
</evidence>
<organism evidence="3 4">
    <name type="scientific">Thetidibacter halocola</name>
    <dbReference type="NCBI Taxonomy" id="2827239"/>
    <lineage>
        <taxon>Bacteria</taxon>
        <taxon>Pseudomonadati</taxon>
        <taxon>Pseudomonadota</taxon>
        <taxon>Alphaproteobacteria</taxon>
        <taxon>Rhodobacterales</taxon>
        <taxon>Roseobacteraceae</taxon>
        <taxon>Thetidibacter</taxon>
    </lineage>
</organism>
<dbReference type="SUPFAM" id="SSF54637">
    <property type="entry name" value="Thioesterase/thiol ester dehydrase-isomerase"/>
    <property type="match status" value="1"/>
</dbReference>
<dbReference type="InterPro" id="IPR029069">
    <property type="entry name" value="HotDog_dom_sf"/>
</dbReference>
<proteinExistence type="predicted"/>
<dbReference type="RefSeq" id="WP_212537443.1">
    <property type="nucleotide sequence ID" value="NZ_JAGTUU010000006.1"/>
</dbReference>
<evidence type="ECO:0000313" key="3">
    <source>
        <dbReference type="EMBL" id="MBS0125475.1"/>
    </source>
</evidence>
<name>A0A8J8B9E5_9RHOB</name>
<gene>
    <name evidence="3" type="ORF">KB874_15410</name>
</gene>
<dbReference type="GO" id="GO:0016289">
    <property type="term" value="F:acyl-CoA hydrolase activity"/>
    <property type="evidence" value="ECO:0007669"/>
    <property type="project" value="UniProtKB-ARBA"/>
</dbReference>
<dbReference type="Gene3D" id="3.10.129.10">
    <property type="entry name" value="Hotdog Thioesterase"/>
    <property type="match status" value="1"/>
</dbReference>
<dbReference type="InterPro" id="IPR003736">
    <property type="entry name" value="PAAI_dom"/>
</dbReference>
<dbReference type="AlphaFoldDB" id="A0A8J8B9E5"/>
<comment type="caution">
    <text evidence="3">The sequence shown here is derived from an EMBL/GenBank/DDBJ whole genome shotgun (WGS) entry which is preliminary data.</text>
</comment>